<accession>A0A131XLE5</accession>
<reference evidence="2" key="1">
    <citation type="journal article" date="2017" name="Ticks Tick Borne Dis.">
        <title>An insight into the sialome of Hyalomma excavatum.</title>
        <authorList>
            <person name="Ribeiro J.M."/>
            <person name="Slovak M."/>
            <person name="Francischetti I.M."/>
        </authorList>
    </citation>
    <scope>NUCLEOTIDE SEQUENCE</scope>
    <source>
        <strain evidence="2">Samish</strain>
        <tissue evidence="2">Salivary glands</tissue>
    </source>
</reference>
<evidence type="ECO:0000256" key="1">
    <source>
        <dbReference type="SAM" id="SignalP"/>
    </source>
</evidence>
<feature type="chain" id="PRO_5007283921" description="Da-p36 protein" evidence="1">
    <location>
        <begin position="22"/>
        <end position="223"/>
    </location>
</feature>
<name>A0A131XLE5_9ACAR</name>
<protein>
    <recommendedName>
        <fullName evidence="3">Da-p36 protein</fullName>
    </recommendedName>
</protein>
<dbReference type="AlphaFoldDB" id="A0A131XLE5"/>
<evidence type="ECO:0008006" key="3">
    <source>
        <dbReference type="Google" id="ProtNLM"/>
    </source>
</evidence>
<feature type="signal peptide" evidence="1">
    <location>
        <begin position="1"/>
        <end position="21"/>
    </location>
</feature>
<sequence length="223" mass="25197">MKPTVSVGLLLFVIIPREGTCGQLNLEEEVKKYILSYIGTGLVDFSLKDRPVAGNVPAVSAKVEKLTYESGCEHKQFSAKKECSHYYIWYIYNSTSTPFRLPVNLTVLHEGQRNNIYNADINNATLAYWNPQNLSMPLDEKAMDSEVKCHFSIELSFKGTFVYQVESAQDDKATKGHHYIGRVALNNPKQLAQRGDEVLVYNIGGVHIHQMFCHSTLKPKKPE</sequence>
<dbReference type="EMBL" id="GEFH01002230">
    <property type="protein sequence ID" value="JAP66351.1"/>
    <property type="molecule type" value="mRNA"/>
</dbReference>
<proteinExistence type="evidence at transcript level"/>
<organism evidence="2">
    <name type="scientific">Hyalomma excavatum</name>
    <dbReference type="NCBI Taxonomy" id="257692"/>
    <lineage>
        <taxon>Eukaryota</taxon>
        <taxon>Metazoa</taxon>
        <taxon>Ecdysozoa</taxon>
        <taxon>Arthropoda</taxon>
        <taxon>Chelicerata</taxon>
        <taxon>Arachnida</taxon>
        <taxon>Acari</taxon>
        <taxon>Parasitiformes</taxon>
        <taxon>Ixodida</taxon>
        <taxon>Ixodoidea</taxon>
        <taxon>Ixodidae</taxon>
        <taxon>Hyalomminae</taxon>
        <taxon>Hyalomma</taxon>
    </lineage>
</organism>
<keyword evidence="1" id="KW-0732">Signal</keyword>
<evidence type="ECO:0000313" key="2">
    <source>
        <dbReference type="EMBL" id="JAP66351.1"/>
    </source>
</evidence>